<comment type="caution">
    <text evidence="1">The sequence shown here is derived from an EMBL/GenBank/DDBJ whole genome shotgun (WGS) entry which is preliminary data.</text>
</comment>
<feature type="non-terminal residue" evidence="1">
    <location>
        <position position="1"/>
    </location>
</feature>
<dbReference type="Proteomes" id="UP001162483">
    <property type="component" value="Unassembled WGS sequence"/>
</dbReference>
<proteinExistence type="predicted"/>
<sequence length="53" mass="6049">LLGQVNYTINPSHCHHLLFVQRKRKLSDISYNTIMVEIIACITLSKQASYTEG</sequence>
<dbReference type="EMBL" id="CATNWA010014073">
    <property type="protein sequence ID" value="CAI9566879.1"/>
    <property type="molecule type" value="Genomic_DNA"/>
</dbReference>
<organism evidence="1 2">
    <name type="scientific">Staurois parvus</name>
    <dbReference type="NCBI Taxonomy" id="386267"/>
    <lineage>
        <taxon>Eukaryota</taxon>
        <taxon>Metazoa</taxon>
        <taxon>Chordata</taxon>
        <taxon>Craniata</taxon>
        <taxon>Vertebrata</taxon>
        <taxon>Euteleostomi</taxon>
        <taxon>Amphibia</taxon>
        <taxon>Batrachia</taxon>
        <taxon>Anura</taxon>
        <taxon>Neobatrachia</taxon>
        <taxon>Ranoidea</taxon>
        <taxon>Ranidae</taxon>
        <taxon>Staurois</taxon>
    </lineage>
</organism>
<accession>A0ABN9D307</accession>
<keyword evidence="2" id="KW-1185">Reference proteome</keyword>
<evidence type="ECO:0000313" key="1">
    <source>
        <dbReference type="EMBL" id="CAI9566879.1"/>
    </source>
</evidence>
<reference evidence="1" key="1">
    <citation type="submission" date="2023-05" db="EMBL/GenBank/DDBJ databases">
        <authorList>
            <person name="Stuckert A."/>
        </authorList>
    </citation>
    <scope>NUCLEOTIDE SEQUENCE</scope>
</reference>
<name>A0ABN9D307_9NEOB</name>
<gene>
    <name evidence="1" type="ORF">SPARVUS_LOCUS6463678</name>
</gene>
<protein>
    <submittedName>
        <fullName evidence="1">Uncharacterized protein</fullName>
    </submittedName>
</protein>
<evidence type="ECO:0000313" key="2">
    <source>
        <dbReference type="Proteomes" id="UP001162483"/>
    </source>
</evidence>